<dbReference type="SUPFAM" id="SSF81301">
    <property type="entry name" value="Nucleotidyltransferase"/>
    <property type="match status" value="1"/>
</dbReference>
<protein>
    <recommendedName>
        <fullName evidence="2">Ribosomal silencing factor RsfS</fullName>
    </recommendedName>
</protein>
<dbReference type="NCBIfam" id="TIGR00090">
    <property type="entry name" value="rsfS_iojap_ybeB"/>
    <property type="match status" value="1"/>
</dbReference>
<feature type="compositionally biased region" description="Basic and acidic residues" evidence="3">
    <location>
        <begin position="123"/>
        <end position="133"/>
    </location>
</feature>
<feature type="region of interest" description="Disordered" evidence="3">
    <location>
        <begin position="119"/>
        <end position="160"/>
    </location>
</feature>
<proteinExistence type="inferred from homology"/>
<dbReference type="InterPro" id="IPR043519">
    <property type="entry name" value="NT_sf"/>
</dbReference>
<dbReference type="Gene3D" id="3.30.460.10">
    <property type="entry name" value="Beta Polymerase, domain 2"/>
    <property type="match status" value="1"/>
</dbReference>
<keyword evidence="2" id="KW-0963">Cytoplasm</keyword>
<keyword evidence="2" id="KW-0678">Repressor</keyword>
<sequence length="160" mass="17182">MPATPEAIAQARTAALAADDKLASDIVAIDVSEHLALSDIFVIASAPTDRQVQAVVDNVEEKMREAGHKPLRREGERQGHWVLLDFGDIIVHVMQAEDRMYYQLERLWKDGPIVPLPGIGAAEGDREGVRADGEADDAASVDVDADADENLGGSGEAERA</sequence>
<comment type="similarity">
    <text evidence="1 2">Belongs to the Iojap/RsfS family.</text>
</comment>
<evidence type="ECO:0000256" key="3">
    <source>
        <dbReference type="SAM" id="MobiDB-lite"/>
    </source>
</evidence>
<keyword evidence="2" id="KW-0810">Translation regulation</keyword>
<dbReference type="PANTHER" id="PTHR21043">
    <property type="entry name" value="IOJAP SUPERFAMILY ORTHOLOG"/>
    <property type="match status" value="1"/>
</dbReference>
<keyword evidence="5" id="KW-1185">Reference proteome</keyword>
<reference evidence="5" key="1">
    <citation type="journal article" date="2019" name="Int. J. Syst. Evol. Microbiol.">
        <title>The Global Catalogue of Microorganisms (GCM) 10K type strain sequencing project: providing services to taxonomists for standard genome sequencing and annotation.</title>
        <authorList>
            <consortium name="The Broad Institute Genomics Platform"/>
            <consortium name="The Broad Institute Genome Sequencing Center for Infectious Disease"/>
            <person name="Wu L."/>
            <person name="Ma J."/>
        </authorList>
    </citation>
    <scope>NUCLEOTIDE SEQUENCE [LARGE SCALE GENOMIC DNA]</scope>
    <source>
        <strain evidence="5">NBRC 113072</strain>
    </source>
</reference>
<dbReference type="Pfam" id="PF02410">
    <property type="entry name" value="RsfS"/>
    <property type="match status" value="1"/>
</dbReference>
<comment type="subunit">
    <text evidence="2">Interacts with ribosomal protein uL14 (rplN).</text>
</comment>
<dbReference type="InterPro" id="IPR004394">
    <property type="entry name" value="Iojap/RsfS/C7orf30"/>
</dbReference>
<organism evidence="4 5">
    <name type="scientific">Mobilicoccus caccae</name>
    <dbReference type="NCBI Taxonomy" id="1859295"/>
    <lineage>
        <taxon>Bacteria</taxon>
        <taxon>Bacillati</taxon>
        <taxon>Actinomycetota</taxon>
        <taxon>Actinomycetes</taxon>
        <taxon>Micrococcales</taxon>
        <taxon>Dermatophilaceae</taxon>
        <taxon>Mobilicoccus</taxon>
    </lineage>
</organism>
<comment type="caution">
    <text evidence="4">The sequence shown here is derived from an EMBL/GenBank/DDBJ whole genome shotgun (WGS) entry which is preliminary data.</text>
</comment>
<evidence type="ECO:0000256" key="2">
    <source>
        <dbReference type="HAMAP-Rule" id="MF_01477"/>
    </source>
</evidence>
<evidence type="ECO:0000313" key="5">
    <source>
        <dbReference type="Proteomes" id="UP001157126"/>
    </source>
</evidence>
<comment type="function">
    <text evidence="2">Functions as a ribosomal silencing factor. Interacts with ribosomal protein uL14 (rplN), blocking formation of intersubunit bridge B8. Prevents association of the 30S and 50S ribosomal subunits and the formation of functional ribosomes, thus repressing translation.</text>
</comment>
<dbReference type="HAMAP" id="MF_01477">
    <property type="entry name" value="Iojap_RsfS"/>
    <property type="match status" value="1"/>
</dbReference>
<evidence type="ECO:0000256" key="1">
    <source>
        <dbReference type="ARBA" id="ARBA00010574"/>
    </source>
</evidence>
<name>A0ABQ6ITR6_9MICO</name>
<dbReference type="RefSeq" id="WP_284303828.1">
    <property type="nucleotide sequence ID" value="NZ_BSUO01000001.1"/>
</dbReference>
<dbReference type="Proteomes" id="UP001157126">
    <property type="component" value="Unassembled WGS sequence"/>
</dbReference>
<dbReference type="EMBL" id="BSUO01000001">
    <property type="protein sequence ID" value="GMA40068.1"/>
    <property type="molecule type" value="Genomic_DNA"/>
</dbReference>
<feature type="compositionally biased region" description="Acidic residues" evidence="3">
    <location>
        <begin position="134"/>
        <end position="149"/>
    </location>
</feature>
<accession>A0ABQ6ITR6</accession>
<comment type="subcellular location">
    <subcellularLocation>
        <location evidence="2">Cytoplasm</location>
    </subcellularLocation>
</comment>
<dbReference type="PANTHER" id="PTHR21043:SF0">
    <property type="entry name" value="MITOCHONDRIAL ASSEMBLY OF RIBOSOMAL LARGE SUBUNIT PROTEIN 1"/>
    <property type="match status" value="1"/>
</dbReference>
<evidence type="ECO:0000313" key="4">
    <source>
        <dbReference type="EMBL" id="GMA40068.1"/>
    </source>
</evidence>
<gene>
    <name evidence="2 4" type="primary">rsfS</name>
    <name evidence="4" type="ORF">GCM10025883_21130</name>
</gene>